<dbReference type="STRING" id="930990.A0A067N8B6"/>
<dbReference type="GO" id="GO:0005783">
    <property type="term" value="C:endoplasmic reticulum"/>
    <property type="evidence" value="ECO:0007669"/>
    <property type="project" value="GOC"/>
</dbReference>
<evidence type="ECO:0000313" key="9">
    <source>
        <dbReference type="Proteomes" id="UP000027195"/>
    </source>
</evidence>
<gene>
    <name evidence="8" type="ORF">BOTBODRAFT_27437</name>
</gene>
<dbReference type="Proteomes" id="UP000027195">
    <property type="component" value="Unassembled WGS sequence"/>
</dbReference>
<dbReference type="GO" id="GO:0006621">
    <property type="term" value="P:protein retention in ER lumen"/>
    <property type="evidence" value="ECO:0007669"/>
    <property type="project" value="TreeGrafter"/>
</dbReference>
<dbReference type="InterPro" id="IPR004932">
    <property type="entry name" value="Rer1"/>
</dbReference>
<dbReference type="Pfam" id="PF03248">
    <property type="entry name" value="Rer1"/>
    <property type="match status" value="1"/>
</dbReference>
<dbReference type="AlphaFoldDB" id="A0A067N8B6"/>
<dbReference type="EMBL" id="KL198018">
    <property type="protein sequence ID" value="KDQ20026.1"/>
    <property type="molecule type" value="Genomic_DNA"/>
</dbReference>
<organism evidence="8 9">
    <name type="scientific">Botryobasidium botryosum (strain FD-172 SS1)</name>
    <dbReference type="NCBI Taxonomy" id="930990"/>
    <lineage>
        <taxon>Eukaryota</taxon>
        <taxon>Fungi</taxon>
        <taxon>Dikarya</taxon>
        <taxon>Basidiomycota</taxon>
        <taxon>Agaricomycotina</taxon>
        <taxon>Agaricomycetes</taxon>
        <taxon>Cantharellales</taxon>
        <taxon>Botryobasidiaceae</taxon>
        <taxon>Botryobasidium</taxon>
    </lineage>
</organism>
<feature type="transmembrane region" description="Helical" evidence="7">
    <location>
        <begin position="12"/>
        <end position="28"/>
    </location>
</feature>
<feature type="transmembrane region" description="Helical" evidence="7">
    <location>
        <begin position="123"/>
        <end position="141"/>
    </location>
</feature>
<name>A0A067N8B6_BOTB1</name>
<dbReference type="OrthoDB" id="448250at2759"/>
<feature type="transmembrane region" description="Helical" evidence="7">
    <location>
        <begin position="34"/>
        <end position="53"/>
    </location>
</feature>
<dbReference type="PANTHER" id="PTHR10743">
    <property type="entry name" value="PROTEIN RER1"/>
    <property type="match status" value="1"/>
</dbReference>
<sequence>MLLDRSAPHVFHRWIGTAALVSLFLLRVLLSQGWYIVCYAHAIYLLNLLLAFLQPKFDPSLEADLAADNIEEGGDPELRDQEPVDDEFRPFIRRLPEWDFWLSATRATIFAILATVSEAFDVPVYWPILLMYFCTLFAITMRRQIRHMIKYKYVPFDFGRKQRYGTGKR</sequence>
<evidence type="ECO:0000256" key="4">
    <source>
        <dbReference type="ARBA" id="ARBA00022989"/>
    </source>
</evidence>
<comment type="similarity">
    <text evidence="2 6">Belongs to the RER1 family.</text>
</comment>
<dbReference type="GO" id="GO:0006890">
    <property type="term" value="P:retrograde vesicle-mediated transport, Golgi to endoplasmic reticulum"/>
    <property type="evidence" value="ECO:0007669"/>
    <property type="project" value="TreeGrafter"/>
</dbReference>
<evidence type="ECO:0000313" key="8">
    <source>
        <dbReference type="EMBL" id="KDQ20026.1"/>
    </source>
</evidence>
<protein>
    <recommendedName>
        <fullName evidence="6">Protein RER1</fullName>
    </recommendedName>
</protein>
<dbReference type="HOGENOM" id="CLU_074889_0_0_1"/>
<dbReference type="FunCoup" id="A0A067N8B6">
    <property type="interactions" value="493"/>
</dbReference>
<evidence type="ECO:0000256" key="3">
    <source>
        <dbReference type="ARBA" id="ARBA00022692"/>
    </source>
</evidence>
<evidence type="ECO:0000256" key="6">
    <source>
        <dbReference type="PIRNR" id="PIRNR016013"/>
    </source>
</evidence>
<dbReference type="GO" id="GO:0000139">
    <property type="term" value="C:Golgi membrane"/>
    <property type="evidence" value="ECO:0007669"/>
    <property type="project" value="TreeGrafter"/>
</dbReference>
<reference evidence="9" key="1">
    <citation type="journal article" date="2014" name="Proc. Natl. Acad. Sci. U.S.A.">
        <title>Extensive sampling of basidiomycete genomes demonstrates inadequacy of the white-rot/brown-rot paradigm for wood decay fungi.</title>
        <authorList>
            <person name="Riley R."/>
            <person name="Salamov A.A."/>
            <person name="Brown D.W."/>
            <person name="Nagy L.G."/>
            <person name="Floudas D."/>
            <person name="Held B.W."/>
            <person name="Levasseur A."/>
            <person name="Lombard V."/>
            <person name="Morin E."/>
            <person name="Otillar R."/>
            <person name="Lindquist E.A."/>
            <person name="Sun H."/>
            <person name="LaButti K.M."/>
            <person name="Schmutz J."/>
            <person name="Jabbour D."/>
            <person name="Luo H."/>
            <person name="Baker S.E."/>
            <person name="Pisabarro A.G."/>
            <person name="Walton J.D."/>
            <person name="Blanchette R.A."/>
            <person name="Henrissat B."/>
            <person name="Martin F."/>
            <person name="Cullen D."/>
            <person name="Hibbett D.S."/>
            <person name="Grigoriev I.V."/>
        </authorList>
    </citation>
    <scope>NUCLEOTIDE SEQUENCE [LARGE SCALE GENOMIC DNA]</scope>
    <source>
        <strain evidence="9">FD-172 SS1</strain>
    </source>
</reference>
<keyword evidence="9" id="KW-1185">Reference proteome</keyword>
<evidence type="ECO:0000256" key="7">
    <source>
        <dbReference type="SAM" id="Phobius"/>
    </source>
</evidence>
<keyword evidence="4 7" id="KW-1133">Transmembrane helix</keyword>
<evidence type="ECO:0000256" key="1">
    <source>
        <dbReference type="ARBA" id="ARBA00004141"/>
    </source>
</evidence>
<evidence type="ECO:0000256" key="2">
    <source>
        <dbReference type="ARBA" id="ARBA00006070"/>
    </source>
</evidence>
<proteinExistence type="inferred from homology"/>
<evidence type="ECO:0000256" key="5">
    <source>
        <dbReference type="ARBA" id="ARBA00023136"/>
    </source>
</evidence>
<comment type="function">
    <text evidence="6">Involved in the retrieval of endoplasmic reticulum membrane proteins from the early Golgi compartment.</text>
</comment>
<dbReference type="InParanoid" id="A0A067N8B6"/>
<accession>A0A067N8B6</accession>
<keyword evidence="3 7" id="KW-0812">Transmembrane</keyword>
<comment type="subcellular location">
    <subcellularLocation>
        <location evidence="1">Membrane</location>
        <topology evidence="1">Multi-pass membrane protein</topology>
    </subcellularLocation>
</comment>
<dbReference type="PANTHER" id="PTHR10743:SF0">
    <property type="entry name" value="PROTEIN RER1"/>
    <property type="match status" value="1"/>
</dbReference>
<keyword evidence="5 6" id="KW-0472">Membrane</keyword>
<dbReference type="PIRSF" id="PIRSF016013">
    <property type="entry name" value="AtER_Rer1p"/>
    <property type="match status" value="1"/>
</dbReference>